<dbReference type="InterPro" id="IPR012951">
    <property type="entry name" value="BBE"/>
</dbReference>
<dbReference type="EMBL" id="JAQQWN010000010">
    <property type="protein sequence ID" value="KAK8062458.1"/>
    <property type="molecule type" value="Genomic_DNA"/>
</dbReference>
<dbReference type="Pfam" id="PF01565">
    <property type="entry name" value="FAD_binding_4"/>
    <property type="match status" value="1"/>
</dbReference>
<dbReference type="PROSITE" id="PS51387">
    <property type="entry name" value="FAD_PCMH"/>
    <property type="match status" value="1"/>
</dbReference>
<evidence type="ECO:0000313" key="5">
    <source>
        <dbReference type="EMBL" id="KAK8062458.1"/>
    </source>
</evidence>
<dbReference type="InterPro" id="IPR050432">
    <property type="entry name" value="FAD-linked_Oxidoreductases_BP"/>
</dbReference>
<evidence type="ECO:0000256" key="2">
    <source>
        <dbReference type="ARBA" id="ARBA00023002"/>
    </source>
</evidence>
<dbReference type="Gene3D" id="3.40.462.20">
    <property type="match status" value="1"/>
</dbReference>
<keyword evidence="2" id="KW-0560">Oxidoreductase</keyword>
<dbReference type="GeneID" id="92051929"/>
<proteinExistence type="inferred from homology"/>
<evidence type="ECO:0000259" key="4">
    <source>
        <dbReference type="PROSITE" id="PS51387"/>
    </source>
</evidence>
<comment type="similarity">
    <text evidence="1">Belongs to the oxygen-dependent FAD-linked oxidoreductase family.</text>
</comment>
<comment type="caution">
    <text evidence="5">The sequence shown here is derived from an EMBL/GenBank/DDBJ whole genome shotgun (WGS) entry which is preliminary data.</text>
</comment>
<reference evidence="5 6" key="1">
    <citation type="submission" date="2023-01" db="EMBL/GenBank/DDBJ databases">
        <title>Analysis of 21 Apiospora genomes using comparative genomics revels a genus with tremendous synthesis potential of carbohydrate active enzymes and secondary metabolites.</title>
        <authorList>
            <person name="Sorensen T."/>
        </authorList>
    </citation>
    <scope>NUCLEOTIDE SEQUENCE [LARGE SCALE GENOMIC DNA]</scope>
    <source>
        <strain evidence="5 6">CBS 114990</strain>
    </source>
</reference>
<evidence type="ECO:0000256" key="1">
    <source>
        <dbReference type="ARBA" id="ARBA00005466"/>
    </source>
</evidence>
<evidence type="ECO:0000256" key="3">
    <source>
        <dbReference type="SAM" id="SignalP"/>
    </source>
</evidence>
<feature type="domain" description="FAD-binding PCMH-type" evidence="4">
    <location>
        <begin position="130"/>
        <end position="309"/>
    </location>
</feature>
<feature type="signal peptide" evidence="3">
    <location>
        <begin position="1"/>
        <end position="19"/>
    </location>
</feature>
<dbReference type="PANTHER" id="PTHR13878">
    <property type="entry name" value="GULONOLACTONE OXIDASE"/>
    <property type="match status" value="1"/>
</dbReference>
<dbReference type="PANTHER" id="PTHR13878:SF91">
    <property type="entry name" value="FAD BINDING DOMAIN PROTEIN (AFU_ORTHOLOGUE AFUA_6G12070)-RELATED"/>
    <property type="match status" value="1"/>
</dbReference>
<name>A0ABR1UU67_9PEZI</name>
<dbReference type="InterPro" id="IPR016166">
    <property type="entry name" value="FAD-bd_PCMH"/>
</dbReference>
<gene>
    <name evidence="5" type="ORF">PG997_014555</name>
</gene>
<dbReference type="Pfam" id="PF08031">
    <property type="entry name" value="BBE"/>
    <property type="match status" value="1"/>
</dbReference>
<protein>
    <submittedName>
        <fullName evidence="5">FAD-dependent isoamyl alcohol oxidase</fullName>
    </submittedName>
</protein>
<dbReference type="Gene3D" id="3.30.465.10">
    <property type="match status" value="2"/>
</dbReference>
<dbReference type="InterPro" id="IPR006094">
    <property type="entry name" value="Oxid_FAD_bind_N"/>
</dbReference>
<dbReference type="Proteomes" id="UP001433268">
    <property type="component" value="Unassembled WGS sequence"/>
</dbReference>
<dbReference type="InterPro" id="IPR036318">
    <property type="entry name" value="FAD-bd_PCMH-like_sf"/>
</dbReference>
<keyword evidence="6" id="KW-1185">Reference proteome</keyword>
<dbReference type="InterPro" id="IPR016169">
    <property type="entry name" value="FAD-bd_PCMH_sub2"/>
</dbReference>
<feature type="chain" id="PRO_5045557833" evidence="3">
    <location>
        <begin position="20"/>
        <end position="586"/>
    </location>
</feature>
<evidence type="ECO:0000313" key="6">
    <source>
        <dbReference type="Proteomes" id="UP001433268"/>
    </source>
</evidence>
<dbReference type="RefSeq" id="XP_066661057.1">
    <property type="nucleotide sequence ID" value="XM_066818869.1"/>
</dbReference>
<accession>A0ABR1UU67</accession>
<keyword evidence="3" id="KW-0732">Signal</keyword>
<dbReference type="SUPFAM" id="SSF56176">
    <property type="entry name" value="FAD-binding/transporter-associated domain-like"/>
    <property type="match status" value="1"/>
</dbReference>
<sequence>MSLQKLFTLGLAAVAVSMAVPPRDADDLTSRPGPKPSCKVLPGDPAWPKQEAWATLNETIKGRLIASVPLASVCHDAPFNAYNAGMCATVQQGWNQTKLSHIDQPAEFLSMYFNNYTCDPFTPRSQPCELGNFASYVVNVAGPSDVQKAIEFSKKYNVRLVIKNTGHDYLGKSTGKGGLSLWTHNLKSTKYIPKYSKSYYKGPAMKLGAGVEGFEAYAAANAAGHSIVGGSCPTVGISGGYSQGGGHSMLSSKYGLGADNVLEWEVVTMDGKHMVASPEENSDLYWAISGGGGGTYAVVLSMTSRLHPDERFGGAYVIFNDSRIGNDAFWNAVGAFHGLLPIFVDAGNSYTYTLTNHQFLSWGITMPGASTLDQVNVRMKPFLDDLKARGIEYQYEPHVSGSYYEHFSHYLGPLPEGFADYAPFTGSRILPRALFVDPAKRSGVIQAIRETTRAEGYSPLACQALNVSKKAVSDNAVLPAWRDAIGICLFPGNWDPSATPTQMAARQDFAANVLQPRIDAATPGGGVYLNEANWKQKNWQQEFYGRNYPKLLAVKNKYDPEGLLYAHTAVGSEKWFEDGSMRLCKA</sequence>
<organism evidence="5 6">
    <name type="scientific">Apiospora hydei</name>
    <dbReference type="NCBI Taxonomy" id="1337664"/>
    <lineage>
        <taxon>Eukaryota</taxon>
        <taxon>Fungi</taxon>
        <taxon>Dikarya</taxon>
        <taxon>Ascomycota</taxon>
        <taxon>Pezizomycotina</taxon>
        <taxon>Sordariomycetes</taxon>
        <taxon>Xylariomycetidae</taxon>
        <taxon>Amphisphaeriales</taxon>
        <taxon>Apiosporaceae</taxon>
        <taxon>Apiospora</taxon>
    </lineage>
</organism>